<comment type="caution">
    <text evidence="1">The sequence shown here is derived from an EMBL/GenBank/DDBJ whole genome shotgun (WGS) entry which is preliminary data.</text>
</comment>
<evidence type="ECO:0000313" key="1">
    <source>
        <dbReference type="EMBL" id="CAE6756205.1"/>
    </source>
</evidence>
<dbReference type="InterPro" id="IPR019734">
    <property type="entry name" value="TPR_rpt"/>
</dbReference>
<reference evidence="1 2" key="1">
    <citation type="submission" date="2021-02" db="EMBL/GenBank/DDBJ databases">
        <authorList>
            <person name="Han P."/>
        </authorList>
    </citation>
    <scope>NUCLEOTIDE SEQUENCE [LARGE SCALE GENOMIC DNA]</scope>
    <source>
        <strain evidence="1">Candidatus Nitrospira sp. ZN2</strain>
    </source>
</reference>
<organism evidence="1 2">
    <name type="scientific">Nitrospira defluvii</name>
    <dbReference type="NCBI Taxonomy" id="330214"/>
    <lineage>
        <taxon>Bacteria</taxon>
        <taxon>Pseudomonadati</taxon>
        <taxon>Nitrospirota</taxon>
        <taxon>Nitrospiria</taxon>
        <taxon>Nitrospirales</taxon>
        <taxon>Nitrospiraceae</taxon>
        <taxon>Nitrospira</taxon>
    </lineage>
</organism>
<dbReference type="Gene3D" id="1.25.40.10">
    <property type="entry name" value="Tetratricopeptide repeat domain"/>
    <property type="match status" value="1"/>
</dbReference>
<dbReference type="EMBL" id="CAJNBJ010000016">
    <property type="protein sequence ID" value="CAE6756205.1"/>
    <property type="molecule type" value="Genomic_DNA"/>
</dbReference>
<gene>
    <name evidence="1" type="ORF">NSPZN2_30416</name>
</gene>
<dbReference type="PANTHER" id="PTHR10098">
    <property type="entry name" value="RAPSYN-RELATED"/>
    <property type="match status" value="1"/>
</dbReference>
<dbReference type="Proteomes" id="UP000675880">
    <property type="component" value="Unassembled WGS sequence"/>
</dbReference>
<protein>
    <submittedName>
        <fullName evidence="1">TPR_REGION domain-containing protein</fullName>
    </submittedName>
</protein>
<accession>A0ABM8RJB8</accession>
<dbReference type="Pfam" id="PF13424">
    <property type="entry name" value="TPR_12"/>
    <property type="match status" value="1"/>
</dbReference>
<dbReference type="PANTHER" id="PTHR10098:SF108">
    <property type="entry name" value="TETRATRICOPEPTIDE REPEAT PROTEIN 28"/>
    <property type="match status" value="1"/>
</dbReference>
<name>A0ABM8RJB8_9BACT</name>
<dbReference type="InterPro" id="IPR011990">
    <property type="entry name" value="TPR-like_helical_dom_sf"/>
</dbReference>
<evidence type="ECO:0000313" key="2">
    <source>
        <dbReference type="Proteomes" id="UP000675880"/>
    </source>
</evidence>
<dbReference type="SUPFAM" id="SSF48452">
    <property type="entry name" value="TPR-like"/>
    <property type="match status" value="2"/>
</dbReference>
<keyword evidence="2" id="KW-1185">Reference proteome</keyword>
<dbReference type="SMART" id="SM00028">
    <property type="entry name" value="TPR"/>
    <property type="match status" value="6"/>
</dbReference>
<sequence>MHQVCDTPSCAPSQRNITMIGLWLLLCWLLPSALSSSAASPASGAPTSSPNQLSGHELLRIGEIHDQQEHFPETLTYYQLALSKFREKKQSQGVATALMKIARVQERQGKLQEAYASLQEAVPLFAQTADRSAQAEALLSTGRVAAQLGQREVSREALTQAAALFTRVRNARGRNDTLVQLGLLHVVDGETEAGLSALQQAAEEARNRRHVEQQFTATVALGDAHWLLGHMNDARTHYVEALALAEAEHHLPFEGMLKLRLARLDEGKDSLTDRLALAKRALLIAQSIRDPAGEADAWSLIADLHRQLGQQAEADQADARAIAIYRSRELFVHGVR</sequence>
<proteinExistence type="predicted"/>